<gene>
    <name evidence="7" type="ORF">SOCG_04123</name>
</gene>
<dbReference type="EC" id="2.7.7.19" evidence="2"/>
<dbReference type="GO" id="GO:0031934">
    <property type="term" value="C:mating-type region heterochromatin"/>
    <property type="evidence" value="ECO:0007669"/>
    <property type="project" value="EnsemblFungi"/>
</dbReference>
<dbReference type="Gene3D" id="1.10.1410.10">
    <property type="match status" value="1"/>
</dbReference>
<feature type="domain" description="Poly(A) RNA polymerase mitochondrial-like central palm" evidence="6">
    <location>
        <begin position="22"/>
        <end position="148"/>
    </location>
</feature>
<dbReference type="Pfam" id="PF22600">
    <property type="entry name" value="MTPAP-like_central"/>
    <property type="match status" value="1"/>
</dbReference>
<proteinExistence type="inferred from homology"/>
<dbReference type="GeneID" id="25033087"/>
<keyword evidence="3" id="KW-0479">Metal-binding</keyword>
<dbReference type="AlphaFoldDB" id="S9R9L4"/>
<dbReference type="SUPFAM" id="SSF81301">
    <property type="entry name" value="Nucleotidyltransferase"/>
    <property type="match status" value="1"/>
</dbReference>
<accession>S9R9L4</accession>
<dbReference type="GO" id="GO:1990817">
    <property type="term" value="F:poly(A) RNA polymerase activity"/>
    <property type="evidence" value="ECO:0007669"/>
    <property type="project" value="UniProtKB-EC"/>
</dbReference>
<evidence type="ECO:0000256" key="3">
    <source>
        <dbReference type="ARBA" id="ARBA00022723"/>
    </source>
</evidence>
<dbReference type="Pfam" id="PF03828">
    <property type="entry name" value="PAP_assoc"/>
    <property type="match status" value="1"/>
</dbReference>
<dbReference type="EMBL" id="KE503208">
    <property type="protein sequence ID" value="EPX70834.1"/>
    <property type="molecule type" value="Genomic_DNA"/>
</dbReference>
<dbReference type="CDD" id="cd05402">
    <property type="entry name" value="NT_PAP_TUTase"/>
    <property type="match status" value="1"/>
</dbReference>
<dbReference type="OrthoDB" id="273917at2759"/>
<dbReference type="InterPro" id="IPR002058">
    <property type="entry name" value="PAP_assoc"/>
</dbReference>
<comment type="similarity">
    <text evidence="1">Belongs to the DNA polymerase type-B-like family.</text>
</comment>
<dbReference type="OMA" id="LIGWLEM"/>
<dbReference type="InterPro" id="IPR043519">
    <property type="entry name" value="NT_sf"/>
</dbReference>
<reference evidence="7 8" key="1">
    <citation type="journal article" date="2011" name="Science">
        <title>Comparative functional genomics of the fission yeasts.</title>
        <authorList>
            <person name="Rhind N."/>
            <person name="Chen Z."/>
            <person name="Yassour M."/>
            <person name="Thompson D.A."/>
            <person name="Haas B.J."/>
            <person name="Habib N."/>
            <person name="Wapinski I."/>
            <person name="Roy S."/>
            <person name="Lin M.F."/>
            <person name="Heiman D.I."/>
            <person name="Young S.K."/>
            <person name="Furuya K."/>
            <person name="Guo Y."/>
            <person name="Pidoux A."/>
            <person name="Chen H.M."/>
            <person name="Robbertse B."/>
            <person name="Goldberg J.M."/>
            <person name="Aoki K."/>
            <person name="Bayne E.H."/>
            <person name="Berlin A.M."/>
            <person name="Desjardins C.A."/>
            <person name="Dobbs E."/>
            <person name="Dukaj L."/>
            <person name="Fan L."/>
            <person name="FitzGerald M.G."/>
            <person name="French C."/>
            <person name="Gujja S."/>
            <person name="Hansen K."/>
            <person name="Keifenheim D."/>
            <person name="Levin J.Z."/>
            <person name="Mosher R.A."/>
            <person name="Mueller C.A."/>
            <person name="Pfiffner J."/>
            <person name="Priest M."/>
            <person name="Russ C."/>
            <person name="Smialowska A."/>
            <person name="Swoboda P."/>
            <person name="Sykes S.M."/>
            <person name="Vaughn M."/>
            <person name="Vengrova S."/>
            <person name="Yoder R."/>
            <person name="Zeng Q."/>
            <person name="Allshire R."/>
            <person name="Baulcombe D."/>
            <person name="Birren B.W."/>
            <person name="Brown W."/>
            <person name="Ekwall K."/>
            <person name="Kellis M."/>
            <person name="Leatherwood J."/>
            <person name="Levin H."/>
            <person name="Margalit H."/>
            <person name="Martienssen R."/>
            <person name="Nieduszynski C.A."/>
            <person name="Spatafora J.W."/>
            <person name="Friedman N."/>
            <person name="Dalgaard J.Z."/>
            <person name="Baumann P."/>
            <person name="Niki H."/>
            <person name="Regev A."/>
            <person name="Nusbaum C."/>
        </authorList>
    </citation>
    <scope>NUCLEOTIDE SEQUENCE [LARGE SCALE GENOMIC DNA]</scope>
    <source>
        <strain evidence="8">yFS286</strain>
    </source>
</reference>
<keyword evidence="4" id="KW-0460">Magnesium</keyword>
<dbReference type="GO" id="GO:0046872">
    <property type="term" value="F:metal ion binding"/>
    <property type="evidence" value="ECO:0007669"/>
    <property type="project" value="UniProtKB-KW"/>
</dbReference>
<dbReference type="GO" id="GO:0031380">
    <property type="term" value="C:nuclear RNA-directed RNA polymerase complex"/>
    <property type="evidence" value="ECO:0007669"/>
    <property type="project" value="EnsemblFungi"/>
</dbReference>
<feature type="domain" description="PAP-associated" evidence="5">
    <location>
        <begin position="207"/>
        <end position="263"/>
    </location>
</feature>
<dbReference type="Proteomes" id="UP000016088">
    <property type="component" value="Unassembled WGS sequence"/>
</dbReference>
<dbReference type="GO" id="GO:0140727">
    <property type="term" value="P:siRNA-mediated pericentric heterochromatin formation"/>
    <property type="evidence" value="ECO:0007669"/>
    <property type="project" value="EnsemblFungi"/>
</dbReference>
<evidence type="ECO:0000313" key="7">
    <source>
        <dbReference type="EMBL" id="EPX70834.1"/>
    </source>
</evidence>
<dbReference type="SUPFAM" id="SSF81631">
    <property type="entry name" value="PAP/OAS1 substrate-binding domain"/>
    <property type="match status" value="1"/>
</dbReference>
<dbReference type="GO" id="GO:1990431">
    <property type="term" value="P:priRNA 3'-end processing"/>
    <property type="evidence" value="ECO:0007669"/>
    <property type="project" value="EnsemblFungi"/>
</dbReference>
<evidence type="ECO:0000256" key="4">
    <source>
        <dbReference type="ARBA" id="ARBA00022842"/>
    </source>
</evidence>
<sequence>MGRLLLDLEPVPWKKKELSDDERILSFLDFIRPKHAELEYRKEIVQKLLNHLQNVLSNPELQEYGSLFTGLSLNISDIDLSLKSPAVGEMDKRRVTMFLRTYYDPNTEFHFGARVPRVYFHDVSGIAIDLTFANEKACLSAELQLAYCKKNPVYGTLLMLLKHWVYERDLDRVHHGGISSCALSYMLIGWLEMRYHKKGLSSKEQPLRSLLQDFFHFWGVEWSYELFVLRPLTGQIVPKLQKGWFHEAVPNLLSIEDPLEKNNDIGKQSFQIAMIQAAFLASYNELLSDKEWLNTFAITEAELKLCEKTSIAMHPPSLVSQYDDDDEESQ</sequence>
<evidence type="ECO:0000256" key="1">
    <source>
        <dbReference type="ARBA" id="ARBA00008593"/>
    </source>
</evidence>
<dbReference type="VEuPathDB" id="FungiDB:SOCG_04123"/>
<dbReference type="HOGENOM" id="CLU_845088_0_0_1"/>
<name>S9R9L4_SCHOY</name>
<dbReference type="PANTHER" id="PTHR23092">
    <property type="entry name" value="POLY(A) RNA POLYMERASE"/>
    <property type="match status" value="1"/>
</dbReference>
<protein>
    <recommendedName>
        <fullName evidence="2">polynucleotide adenylyltransferase</fullName>
        <ecNumber evidence="2">2.7.7.19</ecNumber>
    </recommendedName>
</protein>
<dbReference type="PANTHER" id="PTHR23092:SF52">
    <property type="entry name" value="POLY(A) RNA POLYMERASE CID12"/>
    <property type="match status" value="1"/>
</dbReference>
<dbReference type="RefSeq" id="XP_013020419.1">
    <property type="nucleotide sequence ID" value="XM_013164965.1"/>
</dbReference>
<dbReference type="GO" id="GO:0003729">
    <property type="term" value="F:mRNA binding"/>
    <property type="evidence" value="ECO:0007669"/>
    <property type="project" value="TreeGrafter"/>
</dbReference>
<keyword evidence="8" id="KW-1185">Reference proteome</keyword>
<dbReference type="GO" id="GO:0005721">
    <property type="term" value="C:pericentric heterochromatin"/>
    <property type="evidence" value="ECO:0007669"/>
    <property type="project" value="EnsemblFungi"/>
</dbReference>
<evidence type="ECO:0000256" key="2">
    <source>
        <dbReference type="ARBA" id="ARBA00012388"/>
    </source>
</evidence>
<dbReference type="InterPro" id="IPR045862">
    <property type="entry name" value="Trf4-like"/>
</dbReference>
<dbReference type="InterPro" id="IPR054708">
    <property type="entry name" value="MTPAP-like_central"/>
</dbReference>
<organism evidence="7 8">
    <name type="scientific">Schizosaccharomyces octosporus (strain yFS286)</name>
    <name type="common">Fission yeast</name>
    <name type="synonym">Octosporomyces octosporus</name>
    <dbReference type="NCBI Taxonomy" id="483514"/>
    <lineage>
        <taxon>Eukaryota</taxon>
        <taxon>Fungi</taxon>
        <taxon>Dikarya</taxon>
        <taxon>Ascomycota</taxon>
        <taxon>Taphrinomycotina</taxon>
        <taxon>Schizosaccharomycetes</taxon>
        <taxon>Schizosaccharomycetales</taxon>
        <taxon>Schizosaccharomycetaceae</taxon>
        <taxon>Schizosaccharomyces</taxon>
    </lineage>
</organism>
<dbReference type="Gene3D" id="3.30.460.10">
    <property type="entry name" value="Beta Polymerase, domain 2"/>
    <property type="match status" value="1"/>
</dbReference>
<evidence type="ECO:0000313" key="8">
    <source>
        <dbReference type="Proteomes" id="UP000016088"/>
    </source>
</evidence>
<evidence type="ECO:0000259" key="6">
    <source>
        <dbReference type="Pfam" id="PF22600"/>
    </source>
</evidence>
<evidence type="ECO:0000259" key="5">
    <source>
        <dbReference type="Pfam" id="PF03828"/>
    </source>
</evidence>
<dbReference type="eggNOG" id="KOG1906">
    <property type="taxonomic scope" value="Eukaryota"/>
</dbReference>